<dbReference type="EMBL" id="JBHUDJ010000010">
    <property type="protein sequence ID" value="MFD1588273.1"/>
    <property type="molecule type" value="Genomic_DNA"/>
</dbReference>
<comment type="similarity">
    <text evidence="1">Belongs to the asparaginase 1 family.</text>
</comment>
<dbReference type="GO" id="GO:0004067">
    <property type="term" value="F:asparaginase activity"/>
    <property type="evidence" value="ECO:0007669"/>
    <property type="project" value="UniProtKB-UniRule"/>
</dbReference>
<proteinExistence type="inferred from homology"/>
<dbReference type="PIRSF" id="PIRSF500176">
    <property type="entry name" value="L_ASNase"/>
    <property type="match status" value="1"/>
</dbReference>
<evidence type="ECO:0000256" key="3">
    <source>
        <dbReference type="ARBA" id="ARBA00070292"/>
    </source>
</evidence>
<dbReference type="InterPro" id="IPR040919">
    <property type="entry name" value="Asparaginase_C"/>
</dbReference>
<dbReference type="CDD" id="cd08964">
    <property type="entry name" value="L-asparaginase_II"/>
    <property type="match status" value="1"/>
</dbReference>
<dbReference type="PIRSF" id="PIRSF001220">
    <property type="entry name" value="L-ASNase_gatD"/>
    <property type="match status" value="1"/>
</dbReference>
<dbReference type="RefSeq" id="WP_247382226.1">
    <property type="nucleotide sequence ID" value="NZ_JALLGV010000015.1"/>
</dbReference>
<dbReference type="InterPro" id="IPR004550">
    <property type="entry name" value="AsnASE_II"/>
</dbReference>
<dbReference type="InterPro" id="IPR020827">
    <property type="entry name" value="Asparaginase/glutaminase_AS1"/>
</dbReference>
<dbReference type="FunFam" id="3.40.50.1170:FF:000001">
    <property type="entry name" value="L-asparaginase 2"/>
    <property type="match status" value="1"/>
</dbReference>
<dbReference type="Pfam" id="PF00710">
    <property type="entry name" value="Asparaginase"/>
    <property type="match status" value="1"/>
</dbReference>
<dbReference type="SFLD" id="SFLDS00057">
    <property type="entry name" value="Glutaminase/Asparaginase"/>
    <property type="match status" value="1"/>
</dbReference>
<keyword evidence="2" id="KW-0378">Hydrolase</keyword>
<evidence type="ECO:0000256" key="6">
    <source>
        <dbReference type="SAM" id="MobiDB-lite"/>
    </source>
</evidence>
<feature type="active site" evidence="4">
    <location>
        <position position="13"/>
    </location>
</feature>
<dbReference type="InterPro" id="IPR006034">
    <property type="entry name" value="Asparaginase/glutaminase-like"/>
</dbReference>
<evidence type="ECO:0000259" key="7">
    <source>
        <dbReference type="Pfam" id="PF00710"/>
    </source>
</evidence>
<dbReference type="SUPFAM" id="SSF53774">
    <property type="entry name" value="Glutaminase/Asparaginase"/>
    <property type="match status" value="1"/>
</dbReference>
<accession>A0ABD6CEP7</accession>
<reference evidence="9 10" key="1">
    <citation type="journal article" date="2019" name="Int. J. Syst. Evol. Microbiol.">
        <title>The Global Catalogue of Microorganisms (GCM) 10K type strain sequencing project: providing services to taxonomists for standard genome sequencing and annotation.</title>
        <authorList>
            <consortium name="The Broad Institute Genomics Platform"/>
            <consortium name="The Broad Institute Genome Sequencing Center for Infectious Disease"/>
            <person name="Wu L."/>
            <person name="Ma J."/>
        </authorList>
    </citation>
    <scope>NUCLEOTIDE SEQUENCE [LARGE SCALE GENOMIC DNA]</scope>
    <source>
        <strain evidence="9 10">CGMCC 1.12125</strain>
    </source>
</reference>
<evidence type="ECO:0000313" key="10">
    <source>
        <dbReference type="Proteomes" id="UP001597119"/>
    </source>
</evidence>
<dbReference type="PANTHER" id="PTHR11707:SF28">
    <property type="entry name" value="60 KDA LYSOPHOSPHOLIPASE"/>
    <property type="match status" value="1"/>
</dbReference>
<evidence type="ECO:0000313" key="9">
    <source>
        <dbReference type="EMBL" id="MFD1588273.1"/>
    </source>
</evidence>
<dbReference type="InterPro" id="IPR027475">
    <property type="entry name" value="Asparaginase/glutaminase_AS2"/>
</dbReference>
<dbReference type="PRINTS" id="PR00139">
    <property type="entry name" value="ASNGLNASE"/>
</dbReference>
<evidence type="ECO:0000256" key="2">
    <source>
        <dbReference type="ARBA" id="ARBA00022801"/>
    </source>
</evidence>
<comment type="caution">
    <text evidence="9">The sequence shown here is derived from an EMBL/GenBank/DDBJ whole genome shotgun (WGS) entry which is preliminary data.</text>
</comment>
<feature type="region of interest" description="Disordered" evidence="6">
    <location>
        <begin position="1"/>
        <end position="25"/>
    </location>
</feature>
<name>A0ABD6CEP7_9EURY</name>
<dbReference type="SMART" id="SM00870">
    <property type="entry name" value="Asparaginase"/>
    <property type="match status" value="1"/>
</dbReference>
<evidence type="ECO:0000259" key="8">
    <source>
        <dbReference type="Pfam" id="PF17763"/>
    </source>
</evidence>
<sequence>MKPTIRVLSTGGTIASTDGDEGAQPKIDGTEILGDAAEAREYASISVEEVARIPSFDMDFETMSSIVDRAHAAAADGVDGVVVTHGTDTMEESAFYAALTSSADVPIVFTGAQRRPDEPSPDGPANLINAVRAAAHDRLRAAGGSYVAFNDQLHAACRVTKAHTSRVEAFESPDSGPVASFDRARVRFHHEPLASEPTCDPIVPTASVRIIPSGVSTPRDPIDDAIDAGVDGLVIEGTGIGNTTSALGDAIADAIDNDVAVVVGTRCHAGATLPVYGSDGGGETLRQHGAGFADDLSVQQARIKLALALSTSENPLDWFPTHGE</sequence>
<evidence type="ECO:0000256" key="5">
    <source>
        <dbReference type="PROSITE-ProRule" id="PRU10100"/>
    </source>
</evidence>
<dbReference type="InterPro" id="IPR036152">
    <property type="entry name" value="Asp/glu_Ase-like_sf"/>
</dbReference>
<dbReference type="PROSITE" id="PS00144">
    <property type="entry name" value="ASN_GLN_ASE_1"/>
    <property type="match status" value="1"/>
</dbReference>
<feature type="domain" description="Asparaginase/glutaminase C-terminal" evidence="8">
    <location>
        <begin position="208"/>
        <end position="315"/>
    </location>
</feature>
<dbReference type="Pfam" id="PF17763">
    <property type="entry name" value="Asparaginase_C"/>
    <property type="match status" value="1"/>
</dbReference>
<organism evidence="9 10">
    <name type="scientific">Halorientalis brevis</name>
    <dbReference type="NCBI Taxonomy" id="1126241"/>
    <lineage>
        <taxon>Archaea</taxon>
        <taxon>Methanobacteriati</taxon>
        <taxon>Methanobacteriota</taxon>
        <taxon>Stenosarchaea group</taxon>
        <taxon>Halobacteria</taxon>
        <taxon>Halobacteriales</taxon>
        <taxon>Haloarculaceae</taxon>
        <taxon>Halorientalis</taxon>
    </lineage>
</organism>
<dbReference type="AlphaFoldDB" id="A0ABD6CEP7"/>
<dbReference type="PANTHER" id="PTHR11707">
    <property type="entry name" value="L-ASPARAGINASE"/>
    <property type="match status" value="1"/>
</dbReference>
<keyword evidence="10" id="KW-1185">Reference proteome</keyword>
<gene>
    <name evidence="9" type="ORF">ACFR9U_14925</name>
</gene>
<dbReference type="InterPro" id="IPR027474">
    <property type="entry name" value="L-asparaginase_N"/>
</dbReference>
<dbReference type="Gene3D" id="3.40.50.1170">
    <property type="entry name" value="L-asparaginase, N-terminal domain"/>
    <property type="match status" value="1"/>
</dbReference>
<evidence type="ECO:0000256" key="4">
    <source>
        <dbReference type="PROSITE-ProRule" id="PRU10099"/>
    </source>
</evidence>
<dbReference type="PROSITE" id="PS00917">
    <property type="entry name" value="ASN_GLN_ASE_2"/>
    <property type="match status" value="1"/>
</dbReference>
<dbReference type="InterPro" id="IPR027473">
    <property type="entry name" value="L-asparaginase_C"/>
</dbReference>
<dbReference type="PROSITE" id="PS51732">
    <property type="entry name" value="ASN_GLN_ASE_3"/>
    <property type="match status" value="1"/>
</dbReference>
<dbReference type="Proteomes" id="UP001597119">
    <property type="component" value="Unassembled WGS sequence"/>
</dbReference>
<dbReference type="InterPro" id="IPR037152">
    <property type="entry name" value="L-asparaginase_N_sf"/>
</dbReference>
<feature type="domain" description="L-asparaginase N-terminal" evidence="7">
    <location>
        <begin position="5"/>
        <end position="192"/>
    </location>
</feature>
<protein>
    <recommendedName>
        <fullName evidence="3">L-asparaginase</fullName>
    </recommendedName>
</protein>
<dbReference type="Gene3D" id="3.40.50.40">
    <property type="match status" value="1"/>
</dbReference>
<evidence type="ECO:0000256" key="1">
    <source>
        <dbReference type="ARBA" id="ARBA00010518"/>
    </source>
</evidence>
<feature type="active site" evidence="5">
    <location>
        <position position="87"/>
    </location>
</feature>